<proteinExistence type="predicted"/>
<dbReference type="AlphaFoldDB" id="L9KG08"/>
<reference evidence="2" key="1">
    <citation type="submission" date="2012-07" db="EMBL/GenBank/DDBJ databases">
        <title>Genome of the Chinese tree shrew, a rising model animal genetically related to primates.</title>
        <authorList>
            <person name="Zhang G."/>
            <person name="Fan Y."/>
            <person name="Yao Y."/>
            <person name="Huang Z."/>
        </authorList>
    </citation>
    <scope>NUCLEOTIDE SEQUENCE [LARGE SCALE GENOMIC DNA]</scope>
</reference>
<reference evidence="2" key="2">
    <citation type="journal article" date="2013" name="Nat. Commun.">
        <title>Genome of the Chinese tree shrew.</title>
        <authorList>
            <person name="Fan Y."/>
            <person name="Huang Z.Y."/>
            <person name="Cao C.C."/>
            <person name="Chen C.S."/>
            <person name="Chen Y.X."/>
            <person name="Fan D.D."/>
            <person name="He J."/>
            <person name="Hou H.L."/>
            <person name="Hu L."/>
            <person name="Hu X.T."/>
            <person name="Jiang X.T."/>
            <person name="Lai R."/>
            <person name="Lang Y.S."/>
            <person name="Liang B."/>
            <person name="Liao S.G."/>
            <person name="Mu D."/>
            <person name="Ma Y.Y."/>
            <person name="Niu Y.Y."/>
            <person name="Sun X.Q."/>
            <person name="Xia J.Q."/>
            <person name="Xiao J."/>
            <person name="Xiong Z.Q."/>
            <person name="Xu L."/>
            <person name="Yang L."/>
            <person name="Zhang Y."/>
            <person name="Zhao W."/>
            <person name="Zhao X.D."/>
            <person name="Zheng Y.T."/>
            <person name="Zhou J.M."/>
            <person name="Zhu Y.B."/>
            <person name="Zhang G.J."/>
            <person name="Wang J."/>
            <person name="Yao Y.G."/>
        </authorList>
    </citation>
    <scope>NUCLEOTIDE SEQUENCE [LARGE SCALE GENOMIC DNA]</scope>
</reference>
<organism evidence="1 2">
    <name type="scientific">Tupaia chinensis</name>
    <name type="common">Chinese tree shrew</name>
    <name type="synonym">Tupaia belangeri chinensis</name>
    <dbReference type="NCBI Taxonomy" id="246437"/>
    <lineage>
        <taxon>Eukaryota</taxon>
        <taxon>Metazoa</taxon>
        <taxon>Chordata</taxon>
        <taxon>Craniata</taxon>
        <taxon>Vertebrata</taxon>
        <taxon>Euteleostomi</taxon>
        <taxon>Mammalia</taxon>
        <taxon>Eutheria</taxon>
        <taxon>Euarchontoglires</taxon>
        <taxon>Scandentia</taxon>
        <taxon>Tupaiidae</taxon>
        <taxon>Tupaia</taxon>
    </lineage>
</organism>
<evidence type="ECO:0000313" key="1">
    <source>
        <dbReference type="EMBL" id="ELW61573.1"/>
    </source>
</evidence>
<evidence type="ECO:0000313" key="2">
    <source>
        <dbReference type="Proteomes" id="UP000011518"/>
    </source>
</evidence>
<accession>L9KG08</accession>
<gene>
    <name evidence="1" type="ORF">TREES_T100015119</name>
</gene>
<dbReference type="Proteomes" id="UP000011518">
    <property type="component" value="Unassembled WGS sequence"/>
</dbReference>
<protein>
    <submittedName>
        <fullName evidence="1">Uncharacterized protein</fullName>
    </submittedName>
</protein>
<name>L9KG08_TUPCH</name>
<sequence>MDEQSVEGAPPRRCGELARCEERRAGSAALWVPGAQPAPQSGAYPGVFKDVLVRYSSPPGYLQTSLW</sequence>
<dbReference type="InParanoid" id="L9KG08"/>
<dbReference type="EMBL" id="KB320868">
    <property type="protein sequence ID" value="ELW61573.1"/>
    <property type="molecule type" value="Genomic_DNA"/>
</dbReference>
<keyword evidence="2" id="KW-1185">Reference proteome</keyword>